<name>A0AAV7B3E4_ENGPU</name>
<keyword evidence="11 16" id="KW-0808">Transferase</keyword>
<evidence type="ECO:0000313" key="18">
    <source>
        <dbReference type="EMBL" id="KAG8567419.1"/>
    </source>
</evidence>
<dbReference type="GO" id="GO:0035269">
    <property type="term" value="P:protein O-linked glycosylation via mannose"/>
    <property type="evidence" value="ECO:0007669"/>
    <property type="project" value="TreeGrafter"/>
</dbReference>
<evidence type="ECO:0000256" key="2">
    <source>
        <dbReference type="ARBA" id="ARBA00001936"/>
    </source>
</evidence>
<sequence>MSVVSRRDKIRKDEGGQDKYSVLLPTYNERENLPLIVWLLVKYFGESGFNYEIIIIDDGSPDGTLEVAQQLQKIYGSDKILLRPREKKLGLGTAYIHGMQHASGNFIIIMDADLSHHPKFIPQFIGKQKEGNFDIVSGTRYIGNGGVYGWDLKRKLISRGANYLSQVLLRPGASDLTGSFRLYKKEVLQKLVTHCVSKGYVFQMEMIVRARQFKYTIGEVPISFVDRVYGESKLGGNEIVSFLKGLLTLFATT</sequence>
<dbReference type="SUPFAM" id="SSF53448">
    <property type="entry name" value="Nucleotide-diphospho-sugar transferases"/>
    <property type="match status" value="1"/>
</dbReference>
<comment type="function">
    <text evidence="4">Transfers mannose from GDP-mannose to dolichol monophosphate to form dolichol phosphate mannose (Dol-P-Man) which is the mannosyl donor in pathways leading to N-glycosylation, glycosyl phosphatidylinositol membrane anchoring, and O-mannosylation of proteins; catalytic subunit of the dolichol-phosphate mannose (DPM) synthase complex.</text>
</comment>
<keyword evidence="15" id="KW-0464">Manganese</keyword>
<dbReference type="Proteomes" id="UP000824782">
    <property type="component" value="Unassembled WGS sequence"/>
</dbReference>
<dbReference type="InterPro" id="IPR039528">
    <property type="entry name" value="DPM1-like"/>
</dbReference>
<comment type="cofactor">
    <cofactor evidence="2">
        <name>Mn(2+)</name>
        <dbReference type="ChEBI" id="CHEBI:29035"/>
    </cofactor>
</comment>
<keyword evidence="10 16" id="KW-0328">Glycosyltransferase</keyword>
<dbReference type="GO" id="GO:0006506">
    <property type="term" value="P:GPI anchor biosynthetic process"/>
    <property type="evidence" value="ECO:0007669"/>
    <property type="project" value="TreeGrafter"/>
</dbReference>
<dbReference type="Pfam" id="PF00535">
    <property type="entry name" value="Glycos_transf_2"/>
    <property type="match status" value="1"/>
</dbReference>
<evidence type="ECO:0000256" key="14">
    <source>
        <dbReference type="ARBA" id="ARBA00022842"/>
    </source>
</evidence>
<proteinExistence type="inferred from homology"/>
<evidence type="ECO:0000256" key="5">
    <source>
        <dbReference type="ARBA" id="ARBA00004240"/>
    </source>
</evidence>
<keyword evidence="13 16" id="KW-0256">Endoplasmic reticulum</keyword>
<comment type="subcellular location">
    <subcellularLocation>
        <location evidence="5 16">Endoplasmic reticulum</location>
    </subcellularLocation>
</comment>
<dbReference type="FunFam" id="3.90.550.10:FF:000036">
    <property type="entry name" value="Dolichol-phosphate mannosyltransferase subunit 1"/>
    <property type="match status" value="1"/>
</dbReference>
<comment type="similarity">
    <text evidence="7 16">Belongs to the glycosyltransferase 2 family.</text>
</comment>
<dbReference type="InterPro" id="IPR029044">
    <property type="entry name" value="Nucleotide-diphossugar_trans"/>
</dbReference>
<dbReference type="PANTHER" id="PTHR43398:SF1">
    <property type="entry name" value="DOLICHOL-PHOSPHATE MANNOSYLTRANSFERASE SUBUNIT 1"/>
    <property type="match status" value="1"/>
</dbReference>
<evidence type="ECO:0000313" key="19">
    <source>
        <dbReference type="Proteomes" id="UP000824782"/>
    </source>
</evidence>
<evidence type="ECO:0000256" key="15">
    <source>
        <dbReference type="ARBA" id="ARBA00023211"/>
    </source>
</evidence>
<evidence type="ECO:0000256" key="11">
    <source>
        <dbReference type="ARBA" id="ARBA00022679"/>
    </source>
</evidence>
<evidence type="ECO:0000256" key="10">
    <source>
        <dbReference type="ARBA" id="ARBA00022676"/>
    </source>
</evidence>
<keyword evidence="12" id="KW-0479">Metal-binding</keyword>
<evidence type="ECO:0000256" key="9">
    <source>
        <dbReference type="ARBA" id="ARBA00014858"/>
    </source>
</evidence>
<dbReference type="CDD" id="cd06442">
    <property type="entry name" value="DPM1_like"/>
    <property type="match status" value="1"/>
</dbReference>
<evidence type="ECO:0000256" key="4">
    <source>
        <dbReference type="ARBA" id="ARBA00002636"/>
    </source>
</evidence>
<comment type="cofactor">
    <cofactor evidence="3">
        <name>Mg(2+)</name>
        <dbReference type="ChEBI" id="CHEBI:18420"/>
    </cofactor>
</comment>
<dbReference type="InterPro" id="IPR001173">
    <property type="entry name" value="Glyco_trans_2-like"/>
</dbReference>
<evidence type="ECO:0000256" key="16">
    <source>
        <dbReference type="RuleBase" id="RU365083"/>
    </source>
</evidence>
<evidence type="ECO:0000256" key="12">
    <source>
        <dbReference type="ARBA" id="ARBA00022723"/>
    </source>
</evidence>
<dbReference type="GO" id="GO:0046872">
    <property type="term" value="F:metal ion binding"/>
    <property type="evidence" value="ECO:0007669"/>
    <property type="project" value="UniProtKB-KW"/>
</dbReference>
<dbReference type="EMBL" id="WNYA01000006">
    <property type="protein sequence ID" value="KAG8567419.1"/>
    <property type="molecule type" value="Genomic_DNA"/>
</dbReference>
<evidence type="ECO:0000256" key="1">
    <source>
        <dbReference type="ARBA" id="ARBA00001913"/>
    </source>
</evidence>
<dbReference type="PANTHER" id="PTHR43398">
    <property type="entry name" value="DOLICHOL-PHOSPHATE MANNOSYLTRANSFERASE SUBUNIT 1"/>
    <property type="match status" value="1"/>
</dbReference>
<dbReference type="AlphaFoldDB" id="A0AAV7B3E4"/>
<dbReference type="GO" id="GO:0004582">
    <property type="term" value="F:dolichyl-phosphate beta-D-mannosyltransferase activity"/>
    <property type="evidence" value="ECO:0007669"/>
    <property type="project" value="UniProtKB-UniRule"/>
</dbReference>
<evidence type="ECO:0000256" key="13">
    <source>
        <dbReference type="ARBA" id="ARBA00022824"/>
    </source>
</evidence>
<comment type="pathway">
    <text evidence="6 16">Protein modification; protein glycosylation.</text>
</comment>
<protein>
    <recommendedName>
        <fullName evidence="9 16">Dolichol-phosphate mannosyltransferase subunit 1</fullName>
        <ecNumber evidence="8 16">2.4.1.83</ecNumber>
    </recommendedName>
</protein>
<accession>A0AAV7B3E4</accession>
<dbReference type="Gene3D" id="3.90.550.10">
    <property type="entry name" value="Spore Coat Polysaccharide Biosynthesis Protein SpsA, Chain A"/>
    <property type="match status" value="1"/>
</dbReference>
<comment type="subunit">
    <text evidence="16">Component of the dolichol-phosphate mannose (DPM) synthase complex.</text>
</comment>
<dbReference type="GO" id="GO:0006488">
    <property type="term" value="P:dolichol-linked oligosaccharide biosynthetic process"/>
    <property type="evidence" value="ECO:0007669"/>
    <property type="project" value="TreeGrafter"/>
</dbReference>
<evidence type="ECO:0000259" key="17">
    <source>
        <dbReference type="Pfam" id="PF00535"/>
    </source>
</evidence>
<comment type="cofactor">
    <cofactor evidence="1">
        <name>Ca(2+)</name>
        <dbReference type="ChEBI" id="CHEBI:29108"/>
    </cofactor>
</comment>
<feature type="domain" description="Glycosyltransferase 2-like" evidence="17">
    <location>
        <begin position="21"/>
        <end position="191"/>
    </location>
</feature>
<evidence type="ECO:0000256" key="3">
    <source>
        <dbReference type="ARBA" id="ARBA00001946"/>
    </source>
</evidence>
<comment type="caution">
    <text evidence="18">The sequence shown here is derived from an EMBL/GenBank/DDBJ whole genome shotgun (WGS) entry which is preliminary data.</text>
</comment>
<evidence type="ECO:0000256" key="8">
    <source>
        <dbReference type="ARBA" id="ARBA00012704"/>
    </source>
</evidence>
<organism evidence="18 19">
    <name type="scientific">Engystomops pustulosus</name>
    <name type="common">Tungara frog</name>
    <name type="synonym">Physalaemus pustulosus</name>
    <dbReference type="NCBI Taxonomy" id="76066"/>
    <lineage>
        <taxon>Eukaryota</taxon>
        <taxon>Metazoa</taxon>
        <taxon>Chordata</taxon>
        <taxon>Craniata</taxon>
        <taxon>Vertebrata</taxon>
        <taxon>Euteleostomi</taxon>
        <taxon>Amphibia</taxon>
        <taxon>Batrachia</taxon>
        <taxon>Anura</taxon>
        <taxon>Neobatrachia</taxon>
        <taxon>Hyloidea</taxon>
        <taxon>Leptodactylidae</taxon>
        <taxon>Leiuperinae</taxon>
        <taxon>Engystomops</taxon>
    </lineage>
</organism>
<keyword evidence="14" id="KW-0460">Magnesium</keyword>
<evidence type="ECO:0000256" key="7">
    <source>
        <dbReference type="ARBA" id="ARBA00006739"/>
    </source>
</evidence>
<gene>
    <name evidence="18" type="ORF">GDO81_013615</name>
</gene>
<comment type="catalytic activity">
    <reaction evidence="16">
        <text>a di-trans,poly-cis-dolichyl phosphate + GDP-alpha-D-mannose = a di-trans,poly-cis-dolichyl beta-D-mannosyl phosphate + GDP</text>
        <dbReference type="Rhea" id="RHEA:21184"/>
        <dbReference type="Rhea" id="RHEA-COMP:19498"/>
        <dbReference type="Rhea" id="RHEA-COMP:19501"/>
        <dbReference type="ChEBI" id="CHEBI:57527"/>
        <dbReference type="ChEBI" id="CHEBI:57683"/>
        <dbReference type="ChEBI" id="CHEBI:58189"/>
        <dbReference type="ChEBI" id="CHEBI:58211"/>
    </reaction>
</comment>
<dbReference type="GO" id="GO:0005789">
    <property type="term" value="C:endoplasmic reticulum membrane"/>
    <property type="evidence" value="ECO:0007669"/>
    <property type="project" value="TreeGrafter"/>
</dbReference>
<evidence type="ECO:0000256" key="6">
    <source>
        <dbReference type="ARBA" id="ARBA00004922"/>
    </source>
</evidence>
<dbReference type="EC" id="2.4.1.83" evidence="8 16"/>
<keyword evidence="19" id="KW-1185">Reference proteome</keyword>
<reference evidence="18" key="1">
    <citation type="thesis" date="2020" institute="ProQuest LLC" country="789 East Eisenhower Parkway, Ann Arbor, MI, USA">
        <title>Comparative Genomics and Chromosome Evolution.</title>
        <authorList>
            <person name="Mudd A.B."/>
        </authorList>
    </citation>
    <scope>NUCLEOTIDE SEQUENCE</scope>
    <source>
        <strain evidence="18">237g6f4</strain>
        <tissue evidence="18">Blood</tissue>
    </source>
</reference>